<dbReference type="SMART" id="SM00966">
    <property type="entry name" value="SpoVT_AbrB"/>
    <property type="match status" value="1"/>
</dbReference>
<protein>
    <submittedName>
        <fullName evidence="2">Multidrug transporter MatE</fullName>
    </submittedName>
</protein>
<accession>A0A7I8DGR7</accession>
<dbReference type="AlphaFoldDB" id="A0A7I8DGR7"/>
<reference evidence="2 3" key="1">
    <citation type="submission" date="2020-08" db="EMBL/GenBank/DDBJ databases">
        <title>Complete Genome Sequence of Effusibacillus dendaii Strain skT53, Isolated from Farmland soil.</title>
        <authorList>
            <person name="Konishi T."/>
            <person name="Kawasaki H."/>
        </authorList>
    </citation>
    <scope>NUCLEOTIDE SEQUENCE [LARGE SCALE GENOMIC DNA]</scope>
    <source>
        <strain evidence="3">skT53</strain>
    </source>
</reference>
<sequence>MQTYVTKWGNSLGIRIPASMAEQAHIENGTPIEIQIKDDMIIIRRQTYTLEELLAQITPENLHDEVNTSDPIGNEIW</sequence>
<dbReference type="InterPro" id="IPR039052">
    <property type="entry name" value="Antitox_PemI-like"/>
</dbReference>
<dbReference type="EMBL" id="AP023366">
    <property type="protein sequence ID" value="BCJ87770.1"/>
    <property type="molecule type" value="Genomic_DNA"/>
</dbReference>
<dbReference type="GO" id="GO:0003677">
    <property type="term" value="F:DNA binding"/>
    <property type="evidence" value="ECO:0007669"/>
    <property type="project" value="InterPro"/>
</dbReference>
<evidence type="ECO:0000313" key="3">
    <source>
        <dbReference type="Proteomes" id="UP000593802"/>
    </source>
</evidence>
<dbReference type="KEGG" id="eff:skT53_27550"/>
<dbReference type="Gene3D" id="2.10.260.10">
    <property type="match status" value="1"/>
</dbReference>
<feature type="domain" description="SpoVT-AbrB" evidence="1">
    <location>
        <begin position="6"/>
        <end position="51"/>
    </location>
</feature>
<dbReference type="Proteomes" id="UP000593802">
    <property type="component" value="Chromosome"/>
</dbReference>
<dbReference type="SUPFAM" id="SSF89447">
    <property type="entry name" value="AbrB/MazE/MraZ-like"/>
    <property type="match status" value="1"/>
</dbReference>
<dbReference type="PANTHER" id="PTHR40516">
    <property type="entry name" value="ANTITOXIN CHPS-RELATED"/>
    <property type="match status" value="1"/>
</dbReference>
<dbReference type="PANTHER" id="PTHR40516:SF1">
    <property type="entry name" value="ANTITOXIN CHPS-RELATED"/>
    <property type="match status" value="1"/>
</dbReference>
<dbReference type="InterPro" id="IPR007159">
    <property type="entry name" value="SpoVT-AbrB_dom"/>
</dbReference>
<gene>
    <name evidence="2" type="ORF">skT53_27550</name>
</gene>
<dbReference type="RefSeq" id="WP_200758125.1">
    <property type="nucleotide sequence ID" value="NZ_AP023366.1"/>
</dbReference>
<keyword evidence="3" id="KW-1185">Reference proteome</keyword>
<dbReference type="Pfam" id="PF04014">
    <property type="entry name" value="MazE_antitoxin"/>
    <property type="match status" value="1"/>
</dbReference>
<organism evidence="2 3">
    <name type="scientific">Effusibacillus dendaii</name>
    <dbReference type="NCBI Taxonomy" id="2743772"/>
    <lineage>
        <taxon>Bacteria</taxon>
        <taxon>Bacillati</taxon>
        <taxon>Bacillota</taxon>
        <taxon>Bacilli</taxon>
        <taxon>Bacillales</taxon>
        <taxon>Alicyclobacillaceae</taxon>
        <taxon>Effusibacillus</taxon>
    </lineage>
</organism>
<dbReference type="InterPro" id="IPR037914">
    <property type="entry name" value="SpoVT-AbrB_sf"/>
</dbReference>
<dbReference type="GO" id="GO:0097351">
    <property type="term" value="F:toxin sequestering activity"/>
    <property type="evidence" value="ECO:0007669"/>
    <property type="project" value="InterPro"/>
</dbReference>
<name>A0A7I8DGR7_9BACL</name>
<proteinExistence type="predicted"/>
<evidence type="ECO:0000313" key="2">
    <source>
        <dbReference type="EMBL" id="BCJ87770.1"/>
    </source>
</evidence>
<evidence type="ECO:0000259" key="1">
    <source>
        <dbReference type="SMART" id="SM00966"/>
    </source>
</evidence>